<evidence type="ECO:0008006" key="4">
    <source>
        <dbReference type="Google" id="ProtNLM"/>
    </source>
</evidence>
<organism evidence="2 3">
    <name type="scientific">Crocosphaera watsonii WH 0003</name>
    <dbReference type="NCBI Taxonomy" id="423471"/>
    <lineage>
        <taxon>Bacteria</taxon>
        <taxon>Bacillati</taxon>
        <taxon>Cyanobacteriota</taxon>
        <taxon>Cyanophyceae</taxon>
        <taxon>Oscillatoriophycideae</taxon>
        <taxon>Chroococcales</taxon>
        <taxon>Aphanothecaceae</taxon>
        <taxon>Crocosphaera</taxon>
    </lineage>
</organism>
<name>G5J0S3_CROWT</name>
<evidence type="ECO:0000313" key="3">
    <source>
        <dbReference type="Proteomes" id="UP000003477"/>
    </source>
</evidence>
<protein>
    <recommendedName>
        <fullName evidence="4">SH3b domain-containing protein</fullName>
    </recommendedName>
</protein>
<dbReference type="EMBL" id="AESD01000178">
    <property type="protein sequence ID" value="EHJ14198.1"/>
    <property type="molecule type" value="Genomic_DNA"/>
</dbReference>
<evidence type="ECO:0000313" key="2">
    <source>
        <dbReference type="EMBL" id="EHJ14198.1"/>
    </source>
</evidence>
<dbReference type="PATRIC" id="fig|423471.3.peg.1025"/>
<dbReference type="Gene3D" id="2.30.30.40">
    <property type="entry name" value="SH3 Domains"/>
    <property type="match status" value="1"/>
</dbReference>
<gene>
    <name evidence="2" type="ORF">CWATWH0003_1109</name>
</gene>
<keyword evidence="1" id="KW-0732">Signal</keyword>
<evidence type="ECO:0000256" key="1">
    <source>
        <dbReference type="SAM" id="SignalP"/>
    </source>
</evidence>
<reference evidence="2 3" key="1">
    <citation type="journal article" date="2011" name="Front. Microbiol.">
        <title>Two Strains of Crocosphaera watsonii with Highly Conserved Genomes are Distinguished by Strain-Specific Features.</title>
        <authorList>
            <person name="Bench S.R."/>
            <person name="Ilikchyan I.N."/>
            <person name="Tripp H.J."/>
            <person name="Zehr J.P."/>
        </authorList>
    </citation>
    <scope>NUCLEOTIDE SEQUENCE [LARGE SCALE GENOMIC DNA]</scope>
    <source>
        <strain evidence="2 3">WH 0003</strain>
    </source>
</reference>
<proteinExistence type="predicted"/>
<comment type="caution">
    <text evidence="2">The sequence shown here is derived from an EMBL/GenBank/DDBJ whole genome shotgun (WGS) entry which is preliminary data.</text>
</comment>
<sequence length="209" mass="22743">MQVRSILTATITALTSVGIAFAAKADTVAAHCDIYAPGDSYPSLSHNCTFSQRQGFIDVRLDSGRVFDFSPVGDRPGNFVDENGKAVYRQAGLGTDGQIFLLPDGAKLYVYWDTSSSYGQPPALVANPRVATLTTRDARTQINLRTAPTVYSRANGYGLPKDEVHILQCVIDQDTVGSELNWCRVRFLQSGAIGWIRSDFIIFPSDGSL</sequence>
<feature type="chain" id="PRO_5003479104" description="SH3b domain-containing protein" evidence="1">
    <location>
        <begin position="23"/>
        <end position="209"/>
    </location>
</feature>
<dbReference type="AlphaFoldDB" id="G5J0S3"/>
<accession>G5J0S3</accession>
<dbReference type="Proteomes" id="UP000003477">
    <property type="component" value="Unassembled WGS sequence"/>
</dbReference>
<feature type="signal peptide" evidence="1">
    <location>
        <begin position="1"/>
        <end position="22"/>
    </location>
</feature>